<dbReference type="Proteomes" id="UP001328107">
    <property type="component" value="Unassembled WGS sequence"/>
</dbReference>
<sequence length="69" mass="7322">FASLIVLGFNEVAGAPPRDGGTTSLPIGKREAPPKDAYTTSNPIGKRLLKCSQGQTWQCNSKGEQCKCV</sequence>
<feature type="region of interest" description="Disordered" evidence="1">
    <location>
        <begin position="15"/>
        <end position="40"/>
    </location>
</feature>
<dbReference type="EMBL" id="BTRK01000005">
    <property type="protein sequence ID" value="GMR51872.1"/>
    <property type="molecule type" value="Genomic_DNA"/>
</dbReference>
<name>A0AAN5CWJ3_9BILA</name>
<feature type="non-terminal residue" evidence="2">
    <location>
        <position position="1"/>
    </location>
</feature>
<evidence type="ECO:0000256" key="1">
    <source>
        <dbReference type="SAM" id="MobiDB-lite"/>
    </source>
</evidence>
<evidence type="ECO:0000313" key="3">
    <source>
        <dbReference type="Proteomes" id="UP001328107"/>
    </source>
</evidence>
<proteinExistence type="predicted"/>
<protein>
    <submittedName>
        <fullName evidence="2">Uncharacterized protein</fullName>
    </submittedName>
</protein>
<comment type="caution">
    <text evidence="2">The sequence shown here is derived from an EMBL/GenBank/DDBJ whole genome shotgun (WGS) entry which is preliminary data.</text>
</comment>
<dbReference type="AlphaFoldDB" id="A0AAN5CWJ3"/>
<reference evidence="3" key="1">
    <citation type="submission" date="2022-10" db="EMBL/GenBank/DDBJ databases">
        <title>Genome assembly of Pristionchus species.</title>
        <authorList>
            <person name="Yoshida K."/>
            <person name="Sommer R.J."/>
        </authorList>
    </citation>
    <scope>NUCLEOTIDE SEQUENCE [LARGE SCALE GENOMIC DNA]</scope>
    <source>
        <strain evidence="3">RS5460</strain>
    </source>
</reference>
<organism evidence="2 3">
    <name type="scientific">Pristionchus mayeri</name>
    <dbReference type="NCBI Taxonomy" id="1317129"/>
    <lineage>
        <taxon>Eukaryota</taxon>
        <taxon>Metazoa</taxon>
        <taxon>Ecdysozoa</taxon>
        <taxon>Nematoda</taxon>
        <taxon>Chromadorea</taxon>
        <taxon>Rhabditida</taxon>
        <taxon>Rhabditina</taxon>
        <taxon>Diplogasteromorpha</taxon>
        <taxon>Diplogasteroidea</taxon>
        <taxon>Neodiplogasteridae</taxon>
        <taxon>Pristionchus</taxon>
    </lineage>
</organism>
<gene>
    <name evidence="2" type="ORF">PMAYCL1PPCAC_22067</name>
</gene>
<accession>A0AAN5CWJ3</accession>
<evidence type="ECO:0000313" key="2">
    <source>
        <dbReference type="EMBL" id="GMR51872.1"/>
    </source>
</evidence>
<keyword evidence="3" id="KW-1185">Reference proteome</keyword>